<proteinExistence type="predicted"/>
<dbReference type="Gene3D" id="3.40.50.300">
    <property type="entry name" value="P-loop containing nucleotide triphosphate hydrolases"/>
    <property type="match status" value="1"/>
</dbReference>
<comment type="caution">
    <text evidence="1">The sequence shown here is derived from an EMBL/GenBank/DDBJ whole genome shotgun (WGS) entry which is preliminary data.</text>
</comment>
<dbReference type="RefSeq" id="WP_070983257.1">
    <property type="nucleotide sequence ID" value="NZ_MKJU01000006.1"/>
</dbReference>
<gene>
    <name evidence="1" type="ORF">BET10_04385</name>
</gene>
<reference evidence="1 2" key="1">
    <citation type="submission" date="2016-09" db="EMBL/GenBank/DDBJ databases">
        <title>Pseudoalteromonas amylolytica sp. nov., isolated from the surface seawater.</title>
        <authorList>
            <person name="Wu Y.-H."/>
            <person name="Cheng H."/>
            <person name="Jin X.-B."/>
            <person name="Wang C.-S."/>
            <person name="Xu X.-W."/>
        </authorList>
    </citation>
    <scope>NUCLEOTIDE SEQUENCE [LARGE SCALE GENOMIC DNA]</scope>
    <source>
        <strain evidence="1 2">JW1</strain>
    </source>
</reference>
<accession>A0A1S1N086</accession>
<dbReference type="InterPro" id="IPR027417">
    <property type="entry name" value="P-loop_NTPase"/>
</dbReference>
<name>A0A1S1N086_9GAMM</name>
<evidence type="ECO:0000313" key="2">
    <source>
        <dbReference type="Proteomes" id="UP000179786"/>
    </source>
</evidence>
<keyword evidence="2" id="KW-1185">Reference proteome</keyword>
<dbReference type="AlphaFoldDB" id="A0A1S1N086"/>
<evidence type="ECO:0000313" key="1">
    <source>
        <dbReference type="EMBL" id="OHU92698.1"/>
    </source>
</evidence>
<protein>
    <recommendedName>
        <fullName evidence="3">Sulfotransferase</fullName>
    </recommendedName>
</protein>
<sequence length="328" mass="37880">MFKVLKDIIKKQFILLLRVKNWFLGGLRKLDSYCAKPVPSEANVVFIIGVPRSGTTLLYQVLVDSLDFTYINNFIEKFYALPNTSFWLSRKFIKYYSSSFESAFGDTSRDGLGAPCQGISFWYKWFSKNQIVHAQGLHDVDEKLMREMTKTIASITDRAGKPLLVKQLSFGQKLEVIHHYFPNAKYIYLERDLLEVAQSIYNAMDRNGVGEGAMWGGQFKGYEKYLKLKKTKMIPHQVIGLKKGIEEGLNRIPKNQIMKVHYEDLCINTQDVAQRIANFTGQSFCQNKSIYKNIKYSKKVGIPIEDYNEMILEFHNLNECKNVENPNS</sequence>
<evidence type="ECO:0008006" key="3">
    <source>
        <dbReference type="Google" id="ProtNLM"/>
    </source>
</evidence>
<organism evidence="1 2">
    <name type="scientific">Pseudoalteromonas amylolytica</name>
    <dbReference type="NCBI Taxonomy" id="1859457"/>
    <lineage>
        <taxon>Bacteria</taxon>
        <taxon>Pseudomonadati</taxon>
        <taxon>Pseudomonadota</taxon>
        <taxon>Gammaproteobacteria</taxon>
        <taxon>Alteromonadales</taxon>
        <taxon>Pseudoalteromonadaceae</taxon>
        <taxon>Pseudoalteromonas</taxon>
    </lineage>
</organism>
<dbReference type="EMBL" id="MKJU01000006">
    <property type="protein sequence ID" value="OHU92698.1"/>
    <property type="molecule type" value="Genomic_DNA"/>
</dbReference>
<dbReference type="Proteomes" id="UP000179786">
    <property type="component" value="Unassembled WGS sequence"/>
</dbReference>
<dbReference type="Pfam" id="PF13469">
    <property type="entry name" value="Sulfotransfer_3"/>
    <property type="match status" value="1"/>
</dbReference>
<dbReference type="SUPFAM" id="SSF52540">
    <property type="entry name" value="P-loop containing nucleoside triphosphate hydrolases"/>
    <property type="match status" value="1"/>
</dbReference>
<dbReference type="STRING" id="1859457.BET10_04385"/>
<dbReference type="InterPro" id="IPR052736">
    <property type="entry name" value="Stf3_sulfotransferase"/>
</dbReference>
<dbReference type="PANTHER" id="PTHR36451">
    <property type="entry name" value="PAPS-DEPENDENT SULFOTRANSFERASE STF3"/>
    <property type="match status" value="1"/>
</dbReference>
<dbReference type="PANTHER" id="PTHR36451:SF1">
    <property type="entry name" value="OMEGA-HYDROXY-BETA-DIHYDROMENAQUINONE-9 SULFOTRANSFERASE STF3"/>
    <property type="match status" value="1"/>
</dbReference>
<dbReference type="OrthoDB" id="6211160at2"/>